<feature type="non-terminal residue" evidence="1">
    <location>
        <position position="208"/>
    </location>
</feature>
<dbReference type="PANTHER" id="PTHR33053:SF25">
    <property type="entry name" value="TRANSPOSASE DOMAIN-CONTAINING PROTEIN"/>
    <property type="match status" value="1"/>
</dbReference>
<sequence length="208" mass="23715">ILLSKNDSHKIITGCSVDNISQSFKAESILLILSNSNILGRFAKSSHSKPKELVQYFNKLIIEINDLQLNGLKIDDNLFSVKINSIVCDTPARSFIKGVKHNGGFHACERCTVVGKKIDGTTVYGFDDAFLRTDESFRAYDDPEHHRKITPLITIKPPIDMVRSIVLDPMHLLDNGVTSKLLNYWYNGEKKIKISKTNWEYFQKDWKI</sequence>
<dbReference type="OrthoDB" id="7700589at2759"/>
<evidence type="ECO:0000313" key="2">
    <source>
        <dbReference type="Proteomes" id="UP000786811"/>
    </source>
</evidence>
<dbReference type="EMBL" id="CAJNRD030001116">
    <property type="protein sequence ID" value="CAG5075412.1"/>
    <property type="molecule type" value="Genomic_DNA"/>
</dbReference>
<keyword evidence="2" id="KW-1185">Reference proteome</keyword>
<protein>
    <submittedName>
        <fullName evidence="1">Uncharacterized protein</fullName>
    </submittedName>
</protein>
<dbReference type="AlphaFoldDB" id="A0A8J2H5A2"/>
<organism evidence="1 2">
    <name type="scientific">Cotesia congregata</name>
    <name type="common">Parasitoid wasp</name>
    <name type="synonym">Apanteles congregatus</name>
    <dbReference type="NCBI Taxonomy" id="51543"/>
    <lineage>
        <taxon>Eukaryota</taxon>
        <taxon>Metazoa</taxon>
        <taxon>Ecdysozoa</taxon>
        <taxon>Arthropoda</taxon>
        <taxon>Hexapoda</taxon>
        <taxon>Insecta</taxon>
        <taxon>Pterygota</taxon>
        <taxon>Neoptera</taxon>
        <taxon>Endopterygota</taxon>
        <taxon>Hymenoptera</taxon>
        <taxon>Apocrita</taxon>
        <taxon>Ichneumonoidea</taxon>
        <taxon>Braconidae</taxon>
        <taxon>Microgastrinae</taxon>
        <taxon>Cotesia</taxon>
    </lineage>
</organism>
<evidence type="ECO:0000313" key="1">
    <source>
        <dbReference type="EMBL" id="CAG5075412.1"/>
    </source>
</evidence>
<gene>
    <name evidence="1" type="ORF">HICCMSTLAB_LOCUS1566</name>
</gene>
<accession>A0A8J2H5A2</accession>
<feature type="non-terminal residue" evidence="1">
    <location>
        <position position="1"/>
    </location>
</feature>
<name>A0A8J2H5A2_COTCN</name>
<dbReference type="PANTHER" id="PTHR33053">
    <property type="entry name" value="PROTEIN, PUTATIVE-RELATED"/>
    <property type="match status" value="1"/>
</dbReference>
<comment type="caution">
    <text evidence="1">The sequence shown here is derived from an EMBL/GenBank/DDBJ whole genome shotgun (WGS) entry which is preliminary data.</text>
</comment>
<proteinExistence type="predicted"/>
<dbReference type="Proteomes" id="UP000786811">
    <property type="component" value="Unassembled WGS sequence"/>
</dbReference>
<reference evidence="1" key="1">
    <citation type="submission" date="2021-04" db="EMBL/GenBank/DDBJ databases">
        <authorList>
            <person name="Chebbi M.A.C M."/>
        </authorList>
    </citation>
    <scope>NUCLEOTIDE SEQUENCE</scope>
</reference>